<name>A0ABQ3UYW5_9CHLR</name>
<keyword evidence="4" id="KW-1185">Reference proteome</keyword>
<reference evidence="3 4" key="1">
    <citation type="journal article" date="2021" name="Int. J. Syst. Evol. Microbiol.">
        <title>Reticulibacter mediterranei gen. nov., sp. nov., within the new family Reticulibacteraceae fam. nov., and Ktedonospora formicarum gen. nov., sp. nov., Ktedonobacter robiniae sp. nov., Dictyobacter formicarum sp. nov. and Dictyobacter arantiisoli sp. nov., belonging to the class Ktedonobacteria.</title>
        <authorList>
            <person name="Yabe S."/>
            <person name="Zheng Y."/>
            <person name="Wang C.M."/>
            <person name="Sakai Y."/>
            <person name="Abe K."/>
            <person name="Yokota A."/>
            <person name="Donadio S."/>
            <person name="Cavaletti L."/>
            <person name="Monciardini P."/>
        </authorList>
    </citation>
    <scope>NUCLEOTIDE SEQUENCE [LARGE SCALE GENOMIC DNA]</scope>
    <source>
        <strain evidence="3 4">SOSP1-30</strain>
    </source>
</reference>
<proteinExistence type="inferred from homology"/>
<accession>A0ABQ3UYW5</accession>
<dbReference type="SUPFAM" id="SSF55961">
    <property type="entry name" value="Bet v1-like"/>
    <property type="match status" value="1"/>
</dbReference>
<evidence type="ECO:0000259" key="2">
    <source>
        <dbReference type="Pfam" id="PF08327"/>
    </source>
</evidence>
<organism evidence="3 4">
    <name type="scientific">Ktedonobacter robiniae</name>
    <dbReference type="NCBI Taxonomy" id="2778365"/>
    <lineage>
        <taxon>Bacteria</taxon>
        <taxon>Bacillati</taxon>
        <taxon>Chloroflexota</taxon>
        <taxon>Ktedonobacteria</taxon>
        <taxon>Ktedonobacterales</taxon>
        <taxon>Ktedonobacteraceae</taxon>
        <taxon>Ktedonobacter</taxon>
    </lineage>
</organism>
<comment type="similarity">
    <text evidence="1">Belongs to the AHA1 family.</text>
</comment>
<comment type="caution">
    <text evidence="3">The sequence shown here is derived from an EMBL/GenBank/DDBJ whole genome shotgun (WGS) entry which is preliminary data.</text>
</comment>
<dbReference type="Proteomes" id="UP000654345">
    <property type="component" value="Unassembled WGS sequence"/>
</dbReference>
<protein>
    <recommendedName>
        <fullName evidence="2">Activator of Hsp90 ATPase homologue 1/2-like C-terminal domain-containing protein</fullName>
    </recommendedName>
</protein>
<dbReference type="RefSeq" id="WP_201374149.1">
    <property type="nucleotide sequence ID" value="NZ_BNJG01000002.1"/>
</dbReference>
<dbReference type="InterPro" id="IPR013538">
    <property type="entry name" value="ASHA1/2-like_C"/>
</dbReference>
<dbReference type="Pfam" id="PF08327">
    <property type="entry name" value="AHSA1"/>
    <property type="match status" value="1"/>
</dbReference>
<dbReference type="EMBL" id="BNJG01000002">
    <property type="protein sequence ID" value="GHO57858.1"/>
    <property type="molecule type" value="Genomic_DNA"/>
</dbReference>
<feature type="domain" description="Activator of Hsp90 ATPase homologue 1/2-like C-terminal" evidence="2">
    <location>
        <begin position="17"/>
        <end position="158"/>
    </location>
</feature>
<sequence>MTDASSRASTCNSKWIKASPEVLYRAFTDPAALAVWQAPGDMTGKVHRFDDRVGGGYQMSLYYPSTETTSPGKTEDREDRYTARFVELTPPRKIVEAITFDTVNPAFKGEMIMEATFEAENGGTIVTLFFKGIPSGVRPEDNEAGTQSSLEKLAHYVEQEAGR</sequence>
<evidence type="ECO:0000313" key="3">
    <source>
        <dbReference type="EMBL" id="GHO57858.1"/>
    </source>
</evidence>
<gene>
    <name evidence="3" type="ORF">KSB_63330</name>
</gene>
<evidence type="ECO:0000313" key="4">
    <source>
        <dbReference type="Proteomes" id="UP000654345"/>
    </source>
</evidence>
<dbReference type="Gene3D" id="3.30.530.20">
    <property type="match status" value="1"/>
</dbReference>
<evidence type="ECO:0000256" key="1">
    <source>
        <dbReference type="ARBA" id="ARBA00006817"/>
    </source>
</evidence>
<dbReference type="InterPro" id="IPR023393">
    <property type="entry name" value="START-like_dom_sf"/>
</dbReference>